<comment type="caution">
    <text evidence="2">The sequence shown here is derived from an EMBL/GenBank/DDBJ whole genome shotgun (WGS) entry which is preliminary data.</text>
</comment>
<evidence type="ECO:0000256" key="1">
    <source>
        <dbReference type="SAM" id="MobiDB-lite"/>
    </source>
</evidence>
<proteinExistence type="predicted"/>
<sequence>RFSRNSVIDWPTKPAKRKPKTTISSITKYREPFRHAEFRGPAYNWATRDAIKIERKNGTMIVTGGFNTGHYYH</sequence>
<feature type="region of interest" description="Disordered" evidence="1">
    <location>
        <begin position="1"/>
        <end position="22"/>
    </location>
</feature>
<protein>
    <submittedName>
        <fullName evidence="2">Uncharacterized protein</fullName>
    </submittedName>
</protein>
<evidence type="ECO:0000313" key="2">
    <source>
        <dbReference type="EMBL" id="KTF07244.1"/>
    </source>
</evidence>
<accession>A0A1B6NUV3</accession>
<name>A0A1B6NUV3_9ZZZZ</name>
<feature type="non-terminal residue" evidence="2">
    <location>
        <position position="1"/>
    </location>
</feature>
<organism evidence="2">
    <name type="scientific">marine sediment metagenome</name>
    <dbReference type="NCBI Taxonomy" id="412755"/>
    <lineage>
        <taxon>unclassified sequences</taxon>
        <taxon>metagenomes</taxon>
        <taxon>ecological metagenomes</taxon>
    </lineage>
</organism>
<gene>
    <name evidence="2" type="ORF">MGSAQ_001260</name>
</gene>
<dbReference type="AlphaFoldDB" id="A0A1B6NUV3"/>
<dbReference type="EMBL" id="AYSL01000665">
    <property type="protein sequence ID" value="KTF07244.1"/>
    <property type="molecule type" value="Genomic_DNA"/>
</dbReference>
<reference evidence="2" key="1">
    <citation type="submission" date="2013-11" db="EMBL/GenBank/DDBJ databases">
        <title>Microbial diversity, functional groups and degradation webs in Northern and Southern Mediterranean and Red Sea marine crude oil polluted sites.</title>
        <authorList>
            <person name="Daffonchio D."/>
            <person name="Mapelli F."/>
            <person name="Ferrer M."/>
            <person name="Richter M."/>
            <person name="Cherif A."/>
            <person name="Malkawi H.I."/>
            <person name="Yakimov M.M."/>
            <person name="Abdel-Fattah Y.R."/>
            <person name="Blaghen M."/>
            <person name="Golyshin P.N."/>
            <person name="Kalogerakis N."/>
            <person name="Boon N."/>
            <person name="Magagnini M."/>
            <person name="Fava F."/>
        </authorList>
    </citation>
    <scope>NUCLEOTIDE SEQUENCE</scope>
</reference>